<name>A0A6L8K4W4_9BURK</name>
<evidence type="ECO:0000313" key="3">
    <source>
        <dbReference type="EMBL" id="MYM21965.1"/>
    </source>
</evidence>
<dbReference type="Pfam" id="PF00497">
    <property type="entry name" value="SBP_bac_3"/>
    <property type="match status" value="1"/>
</dbReference>
<dbReference type="AlphaFoldDB" id="A0A6L8K4W4"/>
<sequence length="246" mass="27282">MKRFVHAIVVCLLLTAVSAGRTHAAELTLYVMQVPPLTFNEPGRYGIAGDLALAAIKRAGYTAKIVVVPANRAMATVQGDDVRDALIIPLARQKEREPHYTWIAPIVKVDRTFFAVGRSVASFDEARAAFRVVGVARGTAGVHILNEQGFAKPQIYEINDNDVSPRMLLAQRFDAWYGPTLQFREWLREADPQHRIRAGVPLGATFNYMACSRICDPAMVKRLAEAVDQLTRDGTAKTIEARYGRM</sequence>
<proteinExistence type="predicted"/>
<evidence type="ECO:0000256" key="1">
    <source>
        <dbReference type="SAM" id="SignalP"/>
    </source>
</evidence>
<feature type="chain" id="PRO_5026978565" evidence="1">
    <location>
        <begin position="25"/>
        <end position="246"/>
    </location>
</feature>
<feature type="signal peptide" evidence="1">
    <location>
        <begin position="1"/>
        <end position="24"/>
    </location>
</feature>
<dbReference type="PANTHER" id="PTHR38834:SF3">
    <property type="entry name" value="SOLUTE-BINDING PROTEIN FAMILY 3_N-TERMINAL DOMAIN-CONTAINING PROTEIN"/>
    <property type="match status" value="1"/>
</dbReference>
<dbReference type="PANTHER" id="PTHR38834">
    <property type="entry name" value="PERIPLASMIC SUBSTRATE BINDING PROTEIN FAMILY 3"/>
    <property type="match status" value="1"/>
</dbReference>
<feature type="domain" description="Solute-binding protein family 3/N-terminal" evidence="2">
    <location>
        <begin position="33"/>
        <end position="244"/>
    </location>
</feature>
<dbReference type="Gene3D" id="3.40.190.10">
    <property type="entry name" value="Periplasmic binding protein-like II"/>
    <property type="match status" value="2"/>
</dbReference>
<dbReference type="SUPFAM" id="SSF53850">
    <property type="entry name" value="Periplasmic binding protein-like II"/>
    <property type="match status" value="1"/>
</dbReference>
<comment type="caution">
    <text evidence="3">The sequence shown here is derived from an EMBL/GenBank/DDBJ whole genome shotgun (WGS) entry which is preliminary data.</text>
</comment>
<dbReference type="RefSeq" id="WP_161005492.1">
    <property type="nucleotide sequence ID" value="NZ_WWCN01000003.1"/>
</dbReference>
<evidence type="ECO:0000259" key="2">
    <source>
        <dbReference type="Pfam" id="PF00497"/>
    </source>
</evidence>
<dbReference type="EMBL" id="WWCN01000003">
    <property type="protein sequence ID" value="MYM21965.1"/>
    <property type="molecule type" value="Genomic_DNA"/>
</dbReference>
<keyword evidence="4" id="KW-1185">Reference proteome</keyword>
<dbReference type="InterPro" id="IPR001638">
    <property type="entry name" value="Solute-binding_3/MltF_N"/>
</dbReference>
<evidence type="ECO:0000313" key="4">
    <source>
        <dbReference type="Proteomes" id="UP000479335"/>
    </source>
</evidence>
<reference evidence="3 4" key="1">
    <citation type="submission" date="2019-12" db="EMBL/GenBank/DDBJ databases">
        <title>Novel species isolated from a subtropical stream in China.</title>
        <authorList>
            <person name="Lu H."/>
        </authorList>
    </citation>
    <scope>NUCLEOTIDE SEQUENCE [LARGE SCALE GENOMIC DNA]</scope>
    <source>
        <strain evidence="3 4">FT135W</strain>
    </source>
</reference>
<dbReference type="Proteomes" id="UP000479335">
    <property type="component" value="Unassembled WGS sequence"/>
</dbReference>
<gene>
    <name evidence="3" type="ORF">GTP46_04825</name>
</gene>
<protein>
    <submittedName>
        <fullName evidence="3">Transporter substrate-binding domain-containing protein</fullName>
    </submittedName>
</protein>
<organism evidence="3 4">
    <name type="scientific">Duganella flavida</name>
    <dbReference type="NCBI Taxonomy" id="2692175"/>
    <lineage>
        <taxon>Bacteria</taxon>
        <taxon>Pseudomonadati</taxon>
        <taxon>Pseudomonadota</taxon>
        <taxon>Betaproteobacteria</taxon>
        <taxon>Burkholderiales</taxon>
        <taxon>Oxalobacteraceae</taxon>
        <taxon>Telluria group</taxon>
        <taxon>Duganella</taxon>
    </lineage>
</organism>
<accession>A0A6L8K4W4</accession>
<keyword evidence="1" id="KW-0732">Signal</keyword>